<reference evidence="3" key="1">
    <citation type="submission" date="2020-06" db="EMBL/GenBank/DDBJ databases">
        <authorList>
            <person name="Ji K."/>
            <person name="Li J."/>
        </authorList>
    </citation>
    <scope>NUCLEOTIDE SEQUENCE</scope>
    <source>
        <strain evidence="3">JKM2019</strain>
        <tissue evidence="3">Whole body</tissue>
    </source>
</reference>
<feature type="chain" id="PRO_5038855185" evidence="2">
    <location>
        <begin position="25"/>
        <end position="159"/>
    </location>
</feature>
<evidence type="ECO:0000256" key="2">
    <source>
        <dbReference type="SAM" id="SignalP"/>
    </source>
</evidence>
<dbReference type="Proteomes" id="UP000828236">
    <property type="component" value="Unassembled WGS sequence"/>
</dbReference>
<name>A0A9D4NUT4_DERFA</name>
<keyword evidence="2" id="KW-0732">Signal</keyword>
<keyword evidence="1" id="KW-0812">Transmembrane</keyword>
<feature type="signal peptide" evidence="2">
    <location>
        <begin position="1"/>
        <end position="24"/>
    </location>
</feature>
<accession>A0A9D4NUT4</accession>
<keyword evidence="1" id="KW-1133">Transmembrane helix</keyword>
<feature type="transmembrane region" description="Helical" evidence="1">
    <location>
        <begin position="138"/>
        <end position="155"/>
    </location>
</feature>
<keyword evidence="1" id="KW-0472">Membrane</keyword>
<proteinExistence type="predicted"/>
<sequence length="159" mass="18319">MIKQSLIIIATLVLVLAMTIQCDAVPYYGHATGYGVGPMMSYNGMMGRGGFYNGYGMGKYGMYGPYGKFGKYVNRQFQESSIRFMQILAKQHQHLNCHITIANRLKLVHYGQNFHSKNKYGFTYGKLELITMNECVKYFLLYSQFLMFIYVHIVVKELL</sequence>
<organism evidence="3">
    <name type="scientific">Dermatophagoides farinae</name>
    <name type="common">American house dust mite</name>
    <dbReference type="NCBI Taxonomy" id="6954"/>
    <lineage>
        <taxon>Eukaryota</taxon>
        <taxon>Metazoa</taxon>
        <taxon>Ecdysozoa</taxon>
        <taxon>Arthropoda</taxon>
        <taxon>Chelicerata</taxon>
        <taxon>Arachnida</taxon>
        <taxon>Acari</taxon>
        <taxon>Acariformes</taxon>
        <taxon>Sarcoptiformes</taxon>
        <taxon>Astigmata</taxon>
        <taxon>Psoroptidia</taxon>
        <taxon>Analgoidea</taxon>
        <taxon>Pyroglyphidae</taxon>
        <taxon>Dermatophagoidinae</taxon>
        <taxon>Dermatophagoides</taxon>
    </lineage>
</organism>
<gene>
    <name evidence="3" type="ORF">HUG17_9255</name>
</gene>
<dbReference type="AlphaFoldDB" id="A0A9D4NUT4"/>
<evidence type="ECO:0000313" key="3">
    <source>
        <dbReference type="EMBL" id="KAH7638150.1"/>
    </source>
</evidence>
<reference evidence="3" key="2">
    <citation type="journal article" date="2021" name="World Allergy Organ. J.">
        <title>Chromosome-level assembly of Dermatophagoides farinae genome and transcriptome reveals two novel allergens Der f 37 and Der f 39.</title>
        <authorList>
            <person name="Chen J."/>
            <person name="Cai Z."/>
            <person name="Fan D."/>
            <person name="Hu J."/>
            <person name="Hou Y."/>
            <person name="He Y."/>
            <person name="Zhang Z."/>
            <person name="Zhao Z."/>
            <person name="Gao P."/>
            <person name="Hu W."/>
            <person name="Sun J."/>
            <person name="Li J."/>
            <person name="Ji K."/>
        </authorList>
    </citation>
    <scope>NUCLEOTIDE SEQUENCE</scope>
    <source>
        <strain evidence="3">JKM2019</strain>
    </source>
</reference>
<protein>
    <submittedName>
        <fullName evidence="3">Uncharacterized protein</fullName>
    </submittedName>
</protein>
<dbReference type="EMBL" id="SDOV01000008">
    <property type="protein sequence ID" value="KAH7638150.1"/>
    <property type="molecule type" value="Genomic_DNA"/>
</dbReference>
<evidence type="ECO:0000256" key="1">
    <source>
        <dbReference type="SAM" id="Phobius"/>
    </source>
</evidence>
<comment type="caution">
    <text evidence="3">The sequence shown here is derived from an EMBL/GenBank/DDBJ whole genome shotgun (WGS) entry which is preliminary data.</text>
</comment>